<dbReference type="Proteomes" id="UP000053820">
    <property type="component" value="Unassembled WGS sequence"/>
</dbReference>
<proteinExistence type="predicted"/>
<name>A0A0C9VST4_9AGAM</name>
<dbReference type="PANTHER" id="PTHR34605:SF3">
    <property type="entry name" value="P CELL-TYPE AGGLUTINATION PROTEIN MAP4-LIKE-RELATED"/>
    <property type="match status" value="1"/>
</dbReference>
<evidence type="ECO:0000313" key="1">
    <source>
        <dbReference type="EMBL" id="KIJ60965.1"/>
    </source>
</evidence>
<protein>
    <submittedName>
        <fullName evidence="1">Uncharacterized protein</fullName>
    </submittedName>
</protein>
<dbReference type="HOGENOM" id="CLU_083223_0_0_1"/>
<gene>
    <name evidence="1" type="ORF">HYDPIDRAFT_177247</name>
</gene>
<sequence length="273" mass="31019">MKASYDSALNSYLTFCQIHGRPIDPTADNLSFFVVFMSSHIKPDSVDSYLSGICNHLEMHFLNICAACTSHMVSHTMAGCKKRFECAANRKLPLSQDDLLIPFHHYLHLQCHDDLLFLAQLYTGFAALLHCGELTWPDAHRLQTYRKAQFIAPHTKLDRFGHGSLVLVCPFGNEHNSDNVLDIVKRYIDSRDLHFPHHPELWLRSSGQIPTRSWFVQRLQLFYPKEVAGHSMWSGGATFLASKGTPPHLIQAAAIDHAARLLFQHLSPPQRRP</sequence>
<dbReference type="InterPro" id="IPR052925">
    <property type="entry name" value="Phage_Integrase-like_Recomb"/>
</dbReference>
<dbReference type="AlphaFoldDB" id="A0A0C9VST4"/>
<reference evidence="1 2" key="1">
    <citation type="submission" date="2014-04" db="EMBL/GenBank/DDBJ databases">
        <title>Evolutionary Origins and Diversification of the Mycorrhizal Mutualists.</title>
        <authorList>
            <consortium name="DOE Joint Genome Institute"/>
            <consortium name="Mycorrhizal Genomics Consortium"/>
            <person name="Kohler A."/>
            <person name="Kuo A."/>
            <person name="Nagy L.G."/>
            <person name="Floudas D."/>
            <person name="Copeland A."/>
            <person name="Barry K.W."/>
            <person name="Cichocki N."/>
            <person name="Veneault-Fourrey C."/>
            <person name="LaButti K."/>
            <person name="Lindquist E.A."/>
            <person name="Lipzen A."/>
            <person name="Lundell T."/>
            <person name="Morin E."/>
            <person name="Murat C."/>
            <person name="Riley R."/>
            <person name="Ohm R."/>
            <person name="Sun H."/>
            <person name="Tunlid A."/>
            <person name="Henrissat B."/>
            <person name="Grigoriev I.V."/>
            <person name="Hibbett D.S."/>
            <person name="Martin F."/>
        </authorList>
    </citation>
    <scope>NUCLEOTIDE SEQUENCE [LARGE SCALE GENOMIC DNA]</scope>
    <source>
        <strain evidence="1 2">MD-312</strain>
    </source>
</reference>
<dbReference type="EMBL" id="KN839867">
    <property type="protein sequence ID" value="KIJ60965.1"/>
    <property type="molecule type" value="Genomic_DNA"/>
</dbReference>
<organism evidence="1 2">
    <name type="scientific">Hydnomerulius pinastri MD-312</name>
    <dbReference type="NCBI Taxonomy" id="994086"/>
    <lineage>
        <taxon>Eukaryota</taxon>
        <taxon>Fungi</taxon>
        <taxon>Dikarya</taxon>
        <taxon>Basidiomycota</taxon>
        <taxon>Agaricomycotina</taxon>
        <taxon>Agaricomycetes</taxon>
        <taxon>Agaricomycetidae</taxon>
        <taxon>Boletales</taxon>
        <taxon>Boletales incertae sedis</taxon>
        <taxon>Leucogyrophana</taxon>
    </lineage>
</organism>
<dbReference type="OrthoDB" id="5598396at2759"/>
<keyword evidence="2" id="KW-1185">Reference proteome</keyword>
<dbReference type="PANTHER" id="PTHR34605">
    <property type="entry name" value="PHAGE_INTEGRASE DOMAIN-CONTAINING PROTEIN"/>
    <property type="match status" value="1"/>
</dbReference>
<evidence type="ECO:0000313" key="2">
    <source>
        <dbReference type="Proteomes" id="UP000053820"/>
    </source>
</evidence>
<accession>A0A0C9VST4</accession>